<evidence type="ECO:0000313" key="1">
    <source>
        <dbReference type="EMBL" id="KND98697.1"/>
    </source>
</evidence>
<proteinExistence type="predicted"/>
<reference evidence="2" key="1">
    <citation type="journal article" date="2015" name="BMC Genomics">
        <title>Draft genome of a commonly misdiagnosed multidrug resistant pathogen Candida auris.</title>
        <authorList>
            <person name="Chatterjee S."/>
            <person name="Alampalli S.V."/>
            <person name="Nageshan R.K."/>
            <person name="Chettiar S.T."/>
            <person name="Joshi S."/>
            <person name="Tatu U.S."/>
        </authorList>
    </citation>
    <scope>NUCLEOTIDE SEQUENCE [LARGE SCALE GENOMIC DNA]</scope>
    <source>
        <strain evidence="2">6684</strain>
    </source>
</reference>
<comment type="caution">
    <text evidence="1">The sequence shown here is derived from an EMBL/GenBank/DDBJ whole genome shotgun (WGS) entry which is preliminary data.</text>
</comment>
<dbReference type="Proteomes" id="UP000037122">
    <property type="component" value="Unassembled WGS sequence"/>
</dbReference>
<accession>A0A0L0NWX2</accession>
<evidence type="ECO:0000313" key="2">
    <source>
        <dbReference type="Proteomes" id="UP000037122"/>
    </source>
</evidence>
<dbReference type="AlphaFoldDB" id="A0A0L0NWX2"/>
<sequence>MRFRGSVLARADAAGYKGDCLQDAQGRVKKKKKSMGVLGSSCAAHAVRSPTGFRWAKVQETRGDGDTLEAS</sequence>
<name>A0A0L0NWX2_CANAR</name>
<gene>
    <name evidence="1" type="ORF">QG37_04602</name>
</gene>
<protein>
    <submittedName>
        <fullName evidence="1">Uncharacterized protein</fullName>
    </submittedName>
</protein>
<organism evidence="1 2">
    <name type="scientific">Candidozyma auris</name>
    <name type="common">Yeast</name>
    <name type="synonym">Candida auris</name>
    <dbReference type="NCBI Taxonomy" id="498019"/>
    <lineage>
        <taxon>Eukaryota</taxon>
        <taxon>Fungi</taxon>
        <taxon>Dikarya</taxon>
        <taxon>Ascomycota</taxon>
        <taxon>Saccharomycotina</taxon>
        <taxon>Pichiomycetes</taxon>
        <taxon>Metschnikowiaceae</taxon>
        <taxon>Candidozyma</taxon>
    </lineage>
</organism>
<dbReference type="VEuPathDB" id="FungiDB:QG37_04602"/>
<dbReference type="EMBL" id="LGST01000031">
    <property type="protein sequence ID" value="KND98697.1"/>
    <property type="molecule type" value="Genomic_DNA"/>
</dbReference>